<protein>
    <submittedName>
        <fullName evidence="2">Uncharacterized protein</fullName>
    </submittedName>
</protein>
<gene>
    <name evidence="2" type="ORF">Nepgr_010693</name>
</gene>
<proteinExistence type="predicted"/>
<sequence length="86" mass="10074">MTPEENPEWRNPRYFRGENRNPEGASRTIRSIGDPRLEKIWNRMFKDDDHAIDLDKSPFTTEILSHLISAKFNMPSLTLMMGALIR</sequence>
<accession>A0AAD3SCV4</accession>
<feature type="compositionally biased region" description="Basic and acidic residues" evidence="1">
    <location>
        <begin position="7"/>
        <end position="21"/>
    </location>
</feature>
<organism evidence="2 3">
    <name type="scientific">Nepenthes gracilis</name>
    <name type="common">Slender pitcher plant</name>
    <dbReference type="NCBI Taxonomy" id="150966"/>
    <lineage>
        <taxon>Eukaryota</taxon>
        <taxon>Viridiplantae</taxon>
        <taxon>Streptophyta</taxon>
        <taxon>Embryophyta</taxon>
        <taxon>Tracheophyta</taxon>
        <taxon>Spermatophyta</taxon>
        <taxon>Magnoliopsida</taxon>
        <taxon>eudicotyledons</taxon>
        <taxon>Gunneridae</taxon>
        <taxon>Pentapetalae</taxon>
        <taxon>Caryophyllales</taxon>
        <taxon>Nepenthaceae</taxon>
        <taxon>Nepenthes</taxon>
    </lineage>
</organism>
<comment type="caution">
    <text evidence="2">The sequence shown here is derived from an EMBL/GenBank/DDBJ whole genome shotgun (WGS) entry which is preliminary data.</text>
</comment>
<name>A0AAD3SCV4_NEPGR</name>
<keyword evidence="3" id="KW-1185">Reference proteome</keyword>
<dbReference type="Proteomes" id="UP001279734">
    <property type="component" value="Unassembled WGS sequence"/>
</dbReference>
<feature type="region of interest" description="Disordered" evidence="1">
    <location>
        <begin position="1"/>
        <end position="31"/>
    </location>
</feature>
<reference evidence="2" key="1">
    <citation type="submission" date="2023-05" db="EMBL/GenBank/DDBJ databases">
        <title>Nepenthes gracilis genome sequencing.</title>
        <authorList>
            <person name="Fukushima K."/>
        </authorList>
    </citation>
    <scope>NUCLEOTIDE SEQUENCE</scope>
    <source>
        <strain evidence="2">SING2019-196</strain>
    </source>
</reference>
<evidence type="ECO:0000256" key="1">
    <source>
        <dbReference type="SAM" id="MobiDB-lite"/>
    </source>
</evidence>
<evidence type="ECO:0000313" key="2">
    <source>
        <dbReference type="EMBL" id="GMH08853.1"/>
    </source>
</evidence>
<dbReference type="EMBL" id="BSYO01000008">
    <property type="protein sequence ID" value="GMH08853.1"/>
    <property type="molecule type" value="Genomic_DNA"/>
</dbReference>
<evidence type="ECO:0000313" key="3">
    <source>
        <dbReference type="Proteomes" id="UP001279734"/>
    </source>
</evidence>
<dbReference type="AlphaFoldDB" id="A0AAD3SCV4"/>